<gene>
    <name evidence="1" type="ORF">PBS003_LOCUS8706</name>
</gene>
<dbReference type="Proteomes" id="UP001160483">
    <property type="component" value="Unassembled WGS sequence"/>
</dbReference>
<reference evidence="1" key="1">
    <citation type="submission" date="2021-11" db="EMBL/GenBank/DDBJ databases">
        <authorList>
            <person name="Islam A."/>
            <person name="Islam S."/>
            <person name="Flora M.S."/>
            <person name="Rahman M."/>
            <person name="Ziaur R.M."/>
            <person name="Epstein J.H."/>
            <person name="Hassan M."/>
            <person name="Klassen M."/>
            <person name="Woodard K."/>
            <person name="Webb A."/>
            <person name="Webby R.J."/>
            <person name="El Zowalaty M.E."/>
        </authorList>
    </citation>
    <scope>NUCLEOTIDE SEQUENCE</scope>
    <source>
        <strain evidence="1">Pbs3</strain>
    </source>
</reference>
<protein>
    <submittedName>
        <fullName evidence="1">Uncharacterized protein</fullName>
    </submittedName>
</protein>
<evidence type="ECO:0000313" key="2">
    <source>
        <dbReference type="Proteomes" id="UP001160483"/>
    </source>
</evidence>
<accession>A0AAU9LC06</accession>
<dbReference type="EMBL" id="CAKKTJ010000332">
    <property type="protein sequence ID" value="CAH0482109.1"/>
    <property type="molecule type" value="Genomic_DNA"/>
</dbReference>
<evidence type="ECO:0000313" key="1">
    <source>
        <dbReference type="EMBL" id="CAH0482109.1"/>
    </source>
</evidence>
<dbReference type="AlphaFoldDB" id="A0AAU9LC06"/>
<name>A0AAU9LC06_9STRA</name>
<proteinExistence type="predicted"/>
<comment type="caution">
    <text evidence="1">The sequence shown here is derived from an EMBL/GenBank/DDBJ whole genome shotgun (WGS) entry which is preliminary data.</text>
</comment>
<organism evidence="1 2">
    <name type="scientific">Peronospora belbahrii</name>
    <dbReference type="NCBI Taxonomy" id="622444"/>
    <lineage>
        <taxon>Eukaryota</taxon>
        <taxon>Sar</taxon>
        <taxon>Stramenopiles</taxon>
        <taxon>Oomycota</taxon>
        <taxon>Peronosporomycetes</taxon>
        <taxon>Peronosporales</taxon>
        <taxon>Peronosporaceae</taxon>
        <taxon>Peronospora</taxon>
    </lineage>
</organism>
<sequence length="169" mass="20375">MRWQKWMEYVTFYNKEYPDRAVTIDKSLMKYYKDERLGSQIVNRFQLKKRAEPNDQQKKWLKSKLHPDEVYCMDKLDKPIVSIINDDRTVDDWFLTAETFNAKYLHMRATIREFLSHDDEILLNMVFYNVEAVEDIKVGTLNITFKRGGFGIAYQIWIFSSRYLQRSCS</sequence>